<evidence type="ECO:0000256" key="4">
    <source>
        <dbReference type="ARBA" id="ARBA00049872"/>
    </source>
</evidence>
<evidence type="ECO:0000256" key="5">
    <source>
        <dbReference type="ARBA" id="ARBA00050018"/>
    </source>
</evidence>
<dbReference type="PRINTS" id="PR00420">
    <property type="entry name" value="RNGMNOXGNASE"/>
</dbReference>
<dbReference type="GO" id="GO:0009229">
    <property type="term" value="P:thiamine diphosphate biosynthetic process"/>
    <property type="evidence" value="ECO:0007669"/>
    <property type="project" value="UniProtKB-UniPathway"/>
</dbReference>
<evidence type="ECO:0000313" key="8">
    <source>
        <dbReference type="EMBL" id="TSI18765.1"/>
    </source>
</evidence>
<keyword evidence="2" id="KW-0784">Thiamine biosynthesis</keyword>
<dbReference type="PANTHER" id="PTHR13847:SF289">
    <property type="entry name" value="GLYCINE OXIDASE"/>
    <property type="match status" value="1"/>
</dbReference>
<dbReference type="Proteomes" id="UP000316406">
    <property type="component" value="Unassembled WGS sequence"/>
</dbReference>
<evidence type="ECO:0000313" key="9">
    <source>
        <dbReference type="Proteomes" id="UP000316406"/>
    </source>
</evidence>
<gene>
    <name evidence="8" type="primary">thiO</name>
    <name evidence="8" type="ORF">FO013_04305</name>
</gene>
<feature type="domain" description="FAD dependent oxidoreductase" evidence="7">
    <location>
        <begin position="2"/>
        <end position="346"/>
    </location>
</feature>
<reference evidence="8 9" key="1">
    <citation type="submission" date="2019-07" db="EMBL/GenBank/DDBJ databases">
        <title>Draft genome sequence of Brevibacterium aurantiacum XU54 isolated from Xinjiang China.</title>
        <authorList>
            <person name="Xu X."/>
        </authorList>
    </citation>
    <scope>NUCLEOTIDE SEQUENCE [LARGE SCALE GENOMIC DNA]</scope>
    <source>
        <strain evidence="8 9">XU54</strain>
    </source>
</reference>
<sequence length="395" mass="40982">MHVIVVGAGIIGLSTAWNLRRRGIGVTIVDPAPAMGASHAAAGMLAPAAEVVWGQSPLYPLMRASADLYPDFAAELTAVSGHDLGHTSAETLVCAGDRADLASLRELMILQSSAGFDVSLISVSRARDLEPSLAPGVCGAVTIPGDHSIDPRRITGALISVLGDDLVRACVTSLLKTSGRTVGVELDNGTRLSADQVIVAAGASCNDIAGLPTLPLRQVWGEVIRLRAPQALAPLLTRTIRGLVNARPVYIVPRTDGELVLGATSREDGRSGTNAGGVHQLLRDAERLVPAILDCEITDITTRARPGSPDDVPIIGRIDPGCVVSTGFFRHGILLAPLGAGLTADLATRADTAWAPPGSLAAVGPERFEAEHPPAETQNAQQHTISIQQPAGSHP</sequence>
<dbReference type="Gene3D" id="3.30.9.10">
    <property type="entry name" value="D-Amino Acid Oxidase, subunit A, domain 2"/>
    <property type="match status" value="1"/>
</dbReference>
<dbReference type="InterPro" id="IPR012727">
    <property type="entry name" value="Gly_oxidase_ThiO"/>
</dbReference>
<dbReference type="GO" id="GO:0043799">
    <property type="term" value="F:glycine oxidase activity"/>
    <property type="evidence" value="ECO:0007669"/>
    <property type="project" value="UniProtKB-EC"/>
</dbReference>
<accession>A0A556CMV1</accession>
<evidence type="ECO:0000256" key="3">
    <source>
        <dbReference type="ARBA" id="ARBA00023002"/>
    </source>
</evidence>
<dbReference type="OrthoDB" id="3214401at2"/>
<dbReference type="UniPathway" id="UPA00060"/>
<keyword evidence="3 8" id="KW-0560">Oxidoreductase</keyword>
<organism evidence="8 9">
    <name type="scientific">Brevibacterium aurantiacum</name>
    <dbReference type="NCBI Taxonomy" id="273384"/>
    <lineage>
        <taxon>Bacteria</taxon>
        <taxon>Bacillati</taxon>
        <taxon>Actinomycetota</taxon>
        <taxon>Actinomycetes</taxon>
        <taxon>Micrococcales</taxon>
        <taxon>Brevibacteriaceae</taxon>
        <taxon>Brevibacterium</taxon>
    </lineage>
</organism>
<evidence type="ECO:0000259" key="7">
    <source>
        <dbReference type="Pfam" id="PF01266"/>
    </source>
</evidence>
<dbReference type="EMBL" id="VLTK01000002">
    <property type="protein sequence ID" value="TSI18765.1"/>
    <property type="molecule type" value="Genomic_DNA"/>
</dbReference>
<dbReference type="InterPro" id="IPR006076">
    <property type="entry name" value="FAD-dep_OxRdtase"/>
</dbReference>
<dbReference type="Pfam" id="PF01266">
    <property type="entry name" value="DAO"/>
    <property type="match status" value="1"/>
</dbReference>
<dbReference type="EC" id="1.4.3.19" evidence="5"/>
<dbReference type="RefSeq" id="WP_143921317.1">
    <property type="nucleotide sequence ID" value="NZ_VLTK01000002.1"/>
</dbReference>
<dbReference type="AlphaFoldDB" id="A0A556CMV1"/>
<comment type="caution">
    <text evidence="8">The sequence shown here is derived from an EMBL/GenBank/DDBJ whole genome shotgun (WGS) entry which is preliminary data.</text>
</comment>
<dbReference type="GO" id="GO:0009228">
    <property type="term" value="P:thiamine biosynthetic process"/>
    <property type="evidence" value="ECO:0007669"/>
    <property type="project" value="UniProtKB-KW"/>
</dbReference>
<name>A0A556CMV1_BREAU</name>
<comment type="pathway">
    <text evidence="1">Cofactor biosynthesis; thiamine diphosphate biosynthesis.</text>
</comment>
<proteinExistence type="predicted"/>
<dbReference type="InterPro" id="IPR036188">
    <property type="entry name" value="FAD/NAD-bd_sf"/>
</dbReference>
<feature type="region of interest" description="Disordered" evidence="6">
    <location>
        <begin position="370"/>
        <end position="395"/>
    </location>
</feature>
<dbReference type="GO" id="GO:0005737">
    <property type="term" value="C:cytoplasm"/>
    <property type="evidence" value="ECO:0007669"/>
    <property type="project" value="TreeGrafter"/>
</dbReference>
<dbReference type="GO" id="GO:0050660">
    <property type="term" value="F:flavin adenine dinucleotide binding"/>
    <property type="evidence" value="ECO:0007669"/>
    <property type="project" value="InterPro"/>
</dbReference>
<comment type="catalytic activity">
    <reaction evidence="4">
        <text>glycine + O2 + H2O = glyoxylate + H2O2 + NH4(+)</text>
        <dbReference type="Rhea" id="RHEA:11532"/>
        <dbReference type="ChEBI" id="CHEBI:15377"/>
        <dbReference type="ChEBI" id="CHEBI:15379"/>
        <dbReference type="ChEBI" id="CHEBI:16240"/>
        <dbReference type="ChEBI" id="CHEBI:28938"/>
        <dbReference type="ChEBI" id="CHEBI:36655"/>
        <dbReference type="ChEBI" id="CHEBI:57305"/>
        <dbReference type="EC" id="1.4.3.19"/>
    </reaction>
</comment>
<dbReference type="PANTHER" id="PTHR13847">
    <property type="entry name" value="SARCOSINE DEHYDROGENASE-RELATED"/>
    <property type="match status" value="1"/>
</dbReference>
<dbReference type="SUPFAM" id="SSF54373">
    <property type="entry name" value="FAD-linked reductases, C-terminal domain"/>
    <property type="match status" value="1"/>
</dbReference>
<keyword evidence="9" id="KW-1185">Reference proteome</keyword>
<dbReference type="NCBIfam" id="TIGR02352">
    <property type="entry name" value="thiamin_ThiO"/>
    <property type="match status" value="1"/>
</dbReference>
<dbReference type="SUPFAM" id="SSF51905">
    <property type="entry name" value="FAD/NAD(P)-binding domain"/>
    <property type="match status" value="1"/>
</dbReference>
<protein>
    <recommendedName>
        <fullName evidence="5">glycine oxidase</fullName>
        <ecNumber evidence="5">1.4.3.19</ecNumber>
    </recommendedName>
</protein>
<evidence type="ECO:0000256" key="1">
    <source>
        <dbReference type="ARBA" id="ARBA00004948"/>
    </source>
</evidence>
<evidence type="ECO:0000256" key="2">
    <source>
        <dbReference type="ARBA" id="ARBA00022977"/>
    </source>
</evidence>
<dbReference type="Gene3D" id="3.50.50.60">
    <property type="entry name" value="FAD/NAD(P)-binding domain"/>
    <property type="match status" value="1"/>
</dbReference>
<feature type="compositionally biased region" description="Polar residues" evidence="6">
    <location>
        <begin position="376"/>
        <end position="395"/>
    </location>
</feature>
<evidence type="ECO:0000256" key="6">
    <source>
        <dbReference type="SAM" id="MobiDB-lite"/>
    </source>
</evidence>